<evidence type="ECO:0000313" key="2">
    <source>
        <dbReference type="EMBL" id="MDT8897003.1"/>
    </source>
</evidence>
<organism evidence="2 3">
    <name type="scientific">Thermanaerothrix solaris</name>
    <dbReference type="NCBI Taxonomy" id="3058434"/>
    <lineage>
        <taxon>Bacteria</taxon>
        <taxon>Bacillati</taxon>
        <taxon>Chloroflexota</taxon>
        <taxon>Anaerolineae</taxon>
        <taxon>Anaerolineales</taxon>
        <taxon>Anaerolineaceae</taxon>
        <taxon>Thermanaerothrix</taxon>
    </lineage>
</organism>
<sequence>MNDSDLIEKKIRLPPPWQIAIGSILVIAGLLILADPYLWPGHLRWLALIVSGLLLIGWSLWARRIIFWIVGSFLFSLGIAWEGYLFLAPLPFEFIIWIGVIAVGVAISGLIIGLLTPCFFTRSSGWAFLLAPLGAVTAYVALFTHARLSDIAFLFSVLGGLFFITLGVRYRSVGWLIPGGLLLGIGPGIYALISRLPIEPLLTAIGLSLLWFAFGWILISLTSRMIRQSALWWPLIPGGVLGIAGISLYIAGNPSATPTLLSNTGSIAIIVFGLYLLLMRRGVQR</sequence>
<proteinExistence type="predicted"/>
<reference evidence="2 3" key="1">
    <citation type="submission" date="2023-07" db="EMBL/GenBank/DDBJ databases">
        <title>Novel species of Thermanaerothrix with wide hydrolytic capabilities.</title>
        <authorList>
            <person name="Zayulina K.S."/>
            <person name="Podosokorskaya O.A."/>
            <person name="Elcheninov A.G."/>
        </authorList>
    </citation>
    <scope>NUCLEOTIDE SEQUENCE [LARGE SCALE GENOMIC DNA]</scope>
    <source>
        <strain evidence="2 3">4228-RoL</strain>
    </source>
</reference>
<feature type="transmembrane region" description="Helical" evidence="1">
    <location>
        <begin position="200"/>
        <end position="219"/>
    </location>
</feature>
<feature type="transmembrane region" description="Helical" evidence="1">
    <location>
        <begin position="231"/>
        <end position="252"/>
    </location>
</feature>
<feature type="transmembrane region" description="Helical" evidence="1">
    <location>
        <begin position="94"/>
        <end position="115"/>
    </location>
</feature>
<keyword evidence="1" id="KW-1133">Transmembrane helix</keyword>
<feature type="transmembrane region" description="Helical" evidence="1">
    <location>
        <begin position="19"/>
        <end position="39"/>
    </location>
</feature>
<feature type="transmembrane region" description="Helical" evidence="1">
    <location>
        <begin position="127"/>
        <end position="145"/>
    </location>
</feature>
<dbReference type="EMBL" id="JAUHMF010000001">
    <property type="protein sequence ID" value="MDT8897003.1"/>
    <property type="molecule type" value="Genomic_DNA"/>
</dbReference>
<accession>A0ABU3NLA4</accession>
<feature type="transmembrane region" description="Helical" evidence="1">
    <location>
        <begin position="175"/>
        <end position="194"/>
    </location>
</feature>
<protein>
    <submittedName>
        <fullName evidence="2">Uncharacterized protein</fullName>
    </submittedName>
</protein>
<comment type="caution">
    <text evidence="2">The sequence shown here is derived from an EMBL/GenBank/DDBJ whole genome shotgun (WGS) entry which is preliminary data.</text>
</comment>
<feature type="transmembrane region" description="Helical" evidence="1">
    <location>
        <begin position="45"/>
        <end position="61"/>
    </location>
</feature>
<feature type="transmembrane region" description="Helical" evidence="1">
    <location>
        <begin position="258"/>
        <end position="278"/>
    </location>
</feature>
<name>A0ABU3NLA4_9CHLR</name>
<keyword evidence="3" id="KW-1185">Reference proteome</keyword>
<feature type="transmembrane region" description="Helical" evidence="1">
    <location>
        <begin position="66"/>
        <end position="88"/>
    </location>
</feature>
<keyword evidence="1" id="KW-0812">Transmembrane</keyword>
<feature type="transmembrane region" description="Helical" evidence="1">
    <location>
        <begin position="151"/>
        <end position="168"/>
    </location>
</feature>
<dbReference type="RefSeq" id="WP_315623653.1">
    <property type="nucleotide sequence ID" value="NZ_JAUHMF010000001.1"/>
</dbReference>
<gene>
    <name evidence="2" type="ORF">QYE77_01905</name>
</gene>
<evidence type="ECO:0000256" key="1">
    <source>
        <dbReference type="SAM" id="Phobius"/>
    </source>
</evidence>
<keyword evidence="1" id="KW-0472">Membrane</keyword>
<evidence type="ECO:0000313" key="3">
    <source>
        <dbReference type="Proteomes" id="UP001254165"/>
    </source>
</evidence>
<dbReference type="Proteomes" id="UP001254165">
    <property type="component" value="Unassembled WGS sequence"/>
</dbReference>